<gene>
    <name evidence="6" type="ORF">jhhlp_004935</name>
</gene>
<dbReference type="Proteomes" id="UP000233524">
    <property type="component" value="Unassembled WGS sequence"/>
</dbReference>
<dbReference type="GO" id="GO:0030170">
    <property type="term" value="F:pyridoxal phosphate binding"/>
    <property type="evidence" value="ECO:0007669"/>
    <property type="project" value="InterPro"/>
</dbReference>
<proteinExistence type="inferred from homology"/>
<dbReference type="SUPFAM" id="SSF53383">
    <property type="entry name" value="PLP-dependent transferases"/>
    <property type="match status" value="1"/>
</dbReference>
<dbReference type="AlphaFoldDB" id="A0A2N3N7X2"/>
<evidence type="ECO:0000256" key="1">
    <source>
        <dbReference type="ARBA" id="ARBA00001933"/>
    </source>
</evidence>
<evidence type="ECO:0000256" key="4">
    <source>
        <dbReference type="ARBA" id="ARBA00022898"/>
    </source>
</evidence>
<evidence type="ECO:0000259" key="5">
    <source>
        <dbReference type="Pfam" id="PF00155"/>
    </source>
</evidence>
<comment type="cofactor">
    <cofactor evidence="1">
        <name>pyridoxal 5'-phosphate</name>
        <dbReference type="ChEBI" id="CHEBI:597326"/>
    </cofactor>
</comment>
<dbReference type="STRING" id="41688.A0A2N3N7X2"/>
<dbReference type="InterPro" id="IPR015421">
    <property type="entry name" value="PyrdxlP-dep_Trfase_major"/>
</dbReference>
<dbReference type="InterPro" id="IPR004839">
    <property type="entry name" value="Aminotransferase_I/II_large"/>
</dbReference>
<protein>
    <recommendedName>
        <fullName evidence="5">Aminotransferase class I/classII large domain-containing protein</fullName>
    </recommendedName>
</protein>
<dbReference type="PANTHER" id="PTHR13693">
    <property type="entry name" value="CLASS II AMINOTRANSFERASE/8-AMINO-7-OXONONANOATE SYNTHASE"/>
    <property type="match status" value="1"/>
</dbReference>
<name>A0A2N3N7X2_9PEZI</name>
<comment type="similarity">
    <text evidence="2">Belongs to the class-II pyridoxal-phosphate-dependent aminotransferase family. BioF subfamily.</text>
</comment>
<keyword evidence="4" id="KW-0663">Pyridoxal phosphate</keyword>
<sequence length="449" mass="48794">MPQERALEETLRGILARREAKSQLRRLTTVPLNCVDFSSNAYLSLSTRADVQREYLQRLQSEIGSSTVQERADGANAILGSGGSRLLDGNSAFAEALEHEVAQFHGAKAGLLFNSGFDANVGLFSCVPQPGDVIVYDELIHASVHDGMRMSRASRRIPFAHNSVEAQTRDPDTPQTNPSLSTVLATLLQESEDVQSGGKNVFIAVEGIYSMDGDVSPLGEIVECVDALLPNGNGYIIVDEAHSTGVIGDRGQGLVSALGLESKVWARLHTFGKAMSCAGAILLCSSTTREYLINYARSLIYTTALPFTTLASIQTTYSYLMSGKSAPLLEHLWTLVNRTHVLLLSLCERRQPNSKVLYVNPTKPQSPILPVFTSQPRSLAQYCQARGYMIRPIVAPTVPIGKERVRICLHAGNTLDQIEGLVGAIEAWVIDHQNGGTDGNEARQIKPHI</sequence>
<dbReference type="OrthoDB" id="2382073at2759"/>
<evidence type="ECO:0000256" key="2">
    <source>
        <dbReference type="ARBA" id="ARBA00010008"/>
    </source>
</evidence>
<evidence type="ECO:0000313" key="6">
    <source>
        <dbReference type="EMBL" id="PKS08549.1"/>
    </source>
</evidence>
<reference evidence="6 7" key="1">
    <citation type="journal article" date="2017" name="G3 (Bethesda)">
        <title>First Draft Genome Sequence of the Pathogenic Fungus Lomentospora prolificans (Formerly Scedosporium prolificans).</title>
        <authorList>
            <person name="Luo R."/>
            <person name="Zimin A."/>
            <person name="Workman R."/>
            <person name="Fan Y."/>
            <person name="Pertea G."/>
            <person name="Grossman N."/>
            <person name="Wear M.P."/>
            <person name="Jia B."/>
            <person name="Miller H."/>
            <person name="Casadevall A."/>
            <person name="Timp W."/>
            <person name="Zhang S.X."/>
            <person name="Salzberg S.L."/>
        </authorList>
    </citation>
    <scope>NUCLEOTIDE SEQUENCE [LARGE SCALE GENOMIC DNA]</scope>
    <source>
        <strain evidence="6 7">JHH-5317</strain>
    </source>
</reference>
<dbReference type="Gene3D" id="3.40.640.10">
    <property type="entry name" value="Type I PLP-dependent aspartate aminotransferase-like (Major domain)"/>
    <property type="match status" value="1"/>
</dbReference>
<dbReference type="Gene3D" id="3.90.1150.10">
    <property type="entry name" value="Aspartate Aminotransferase, domain 1"/>
    <property type="match status" value="1"/>
</dbReference>
<dbReference type="GO" id="GO:0009102">
    <property type="term" value="P:biotin biosynthetic process"/>
    <property type="evidence" value="ECO:0007669"/>
    <property type="project" value="TreeGrafter"/>
</dbReference>
<dbReference type="PANTHER" id="PTHR13693:SF77">
    <property type="entry name" value="8-AMINO-7-OXONONANOATE SYNTHASE"/>
    <property type="match status" value="1"/>
</dbReference>
<keyword evidence="3" id="KW-0808">Transferase</keyword>
<evidence type="ECO:0000256" key="3">
    <source>
        <dbReference type="ARBA" id="ARBA00022679"/>
    </source>
</evidence>
<keyword evidence="7" id="KW-1185">Reference proteome</keyword>
<dbReference type="InterPro" id="IPR050087">
    <property type="entry name" value="AON_synthase_class-II"/>
</dbReference>
<dbReference type="GO" id="GO:0016740">
    <property type="term" value="F:transferase activity"/>
    <property type="evidence" value="ECO:0007669"/>
    <property type="project" value="UniProtKB-KW"/>
</dbReference>
<comment type="caution">
    <text evidence="6">The sequence shown here is derived from an EMBL/GenBank/DDBJ whole genome shotgun (WGS) entry which is preliminary data.</text>
</comment>
<dbReference type="Pfam" id="PF00155">
    <property type="entry name" value="Aminotran_1_2"/>
    <property type="match status" value="1"/>
</dbReference>
<dbReference type="InterPro" id="IPR015424">
    <property type="entry name" value="PyrdxlP-dep_Trfase"/>
</dbReference>
<accession>A0A2N3N7X2</accession>
<dbReference type="InParanoid" id="A0A2N3N7X2"/>
<dbReference type="InterPro" id="IPR015422">
    <property type="entry name" value="PyrdxlP-dep_Trfase_small"/>
</dbReference>
<evidence type="ECO:0000313" key="7">
    <source>
        <dbReference type="Proteomes" id="UP000233524"/>
    </source>
</evidence>
<organism evidence="6 7">
    <name type="scientific">Lomentospora prolificans</name>
    <dbReference type="NCBI Taxonomy" id="41688"/>
    <lineage>
        <taxon>Eukaryota</taxon>
        <taxon>Fungi</taxon>
        <taxon>Dikarya</taxon>
        <taxon>Ascomycota</taxon>
        <taxon>Pezizomycotina</taxon>
        <taxon>Sordariomycetes</taxon>
        <taxon>Hypocreomycetidae</taxon>
        <taxon>Microascales</taxon>
        <taxon>Microascaceae</taxon>
        <taxon>Lomentospora</taxon>
    </lineage>
</organism>
<dbReference type="EMBL" id="NLAX01000095">
    <property type="protein sequence ID" value="PKS08549.1"/>
    <property type="molecule type" value="Genomic_DNA"/>
</dbReference>
<dbReference type="VEuPathDB" id="FungiDB:jhhlp_004935"/>
<feature type="domain" description="Aminotransferase class I/classII large" evidence="5">
    <location>
        <begin position="34"/>
        <end position="425"/>
    </location>
</feature>